<organism evidence="2">
    <name type="scientific">Arundo donax</name>
    <name type="common">Giant reed</name>
    <name type="synonym">Donax arundinaceus</name>
    <dbReference type="NCBI Taxonomy" id="35708"/>
    <lineage>
        <taxon>Eukaryota</taxon>
        <taxon>Viridiplantae</taxon>
        <taxon>Streptophyta</taxon>
        <taxon>Embryophyta</taxon>
        <taxon>Tracheophyta</taxon>
        <taxon>Spermatophyta</taxon>
        <taxon>Magnoliopsida</taxon>
        <taxon>Liliopsida</taxon>
        <taxon>Poales</taxon>
        <taxon>Poaceae</taxon>
        <taxon>PACMAD clade</taxon>
        <taxon>Arundinoideae</taxon>
        <taxon>Arundineae</taxon>
        <taxon>Arundo</taxon>
    </lineage>
</organism>
<name>A0A0A9H5J9_ARUDO</name>
<reference evidence="2" key="1">
    <citation type="submission" date="2014-09" db="EMBL/GenBank/DDBJ databases">
        <authorList>
            <person name="Magalhaes I.L.F."/>
            <person name="Oliveira U."/>
            <person name="Santos F.R."/>
            <person name="Vidigal T.H.D.A."/>
            <person name="Brescovit A.D."/>
            <person name="Santos A.J."/>
        </authorList>
    </citation>
    <scope>NUCLEOTIDE SEQUENCE</scope>
    <source>
        <tissue evidence="2">Shoot tissue taken approximately 20 cm above the soil surface</tissue>
    </source>
</reference>
<dbReference type="AlphaFoldDB" id="A0A0A9H5J9"/>
<evidence type="ECO:0000313" key="2">
    <source>
        <dbReference type="EMBL" id="JAE28153.1"/>
    </source>
</evidence>
<evidence type="ECO:0000256" key="1">
    <source>
        <dbReference type="SAM" id="MobiDB-lite"/>
    </source>
</evidence>
<protein>
    <submittedName>
        <fullName evidence="2">Uncharacterized protein</fullName>
    </submittedName>
</protein>
<proteinExistence type="predicted"/>
<accession>A0A0A9H5J9</accession>
<dbReference type="EMBL" id="GBRH01169743">
    <property type="protein sequence ID" value="JAE28153.1"/>
    <property type="molecule type" value="Transcribed_RNA"/>
</dbReference>
<sequence>MVSVTCTAALCNPSSSSISDRSKHQRVRGMKCRPPGCQHRTECTHRTHSPPQVTTHHP</sequence>
<reference evidence="2" key="2">
    <citation type="journal article" date="2015" name="Data Brief">
        <title>Shoot transcriptome of the giant reed, Arundo donax.</title>
        <authorList>
            <person name="Barrero R.A."/>
            <person name="Guerrero F.D."/>
            <person name="Moolhuijzen P."/>
            <person name="Goolsby J.A."/>
            <person name="Tidwell J."/>
            <person name="Bellgard S.E."/>
            <person name="Bellgard M.I."/>
        </authorList>
    </citation>
    <scope>NUCLEOTIDE SEQUENCE</scope>
    <source>
        <tissue evidence="2">Shoot tissue taken approximately 20 cm above the soil surface</tissue>
    </source>
</reference>
<feature type="compositionally biased region" description="Polar residues" evidence="1">
    <location>
        <begin position="49"/>
        <end position="58"/>
    </location>
</feature>
<feature type="region of interest" description="Disordered" evidence="1">
    <location>
        <begin position="12"/>
        <end position="58"/>
    </location>
</feature>